<dbReference type="Gene3D" id="2.30.30.490">
    <property type="match status" value="1"/>
</dbReference>
<accession>A0AAD9QYT2</accession>
<feature type="region of interest" description="Disordered" evidence="1">
    <location>
        <begin position="267"/>
        <end position="379"/>
    </location>
</feature>
<feature type="compositionally biased region" description="Acidic residues" evidence="1">
    <location>
        <begin position="343"/>
        <end position="356"/>
    </location>
</feature>
<evidence type="ECO:0000313" key="3">
    <source>
        <dbReference type="EMBL" id="KAK2569847.1"/>
    </source>
</evidence>
<dbReference type="AlphaFoldDB" id="A0AAD9QYT2"/>
<dbReference type="InterPro" id="IPR043151">
    <property type="entry name" value="BAH_sf"/>
</dbReference>
<dbReference type="GO" id="GO:0003682">
    <property type="term" value="F:chromatin binding"/>
    <property type="evidence" value="ECO:0007669"/>
    <property type="project" value="InterPro"/>
</dbReference>
<proteinExistence type="predicted"/>
<dbReference type="Proteomes" id="UP001249851">
    <property type="component" value="Unassembled WGS sequence"/>
</dbReference>
<reference evidence="3" key="1">
    <citation type="journal article" date="2023" name="G3 (Bethesda)">
        <title>Whole genome assembly and annotation of the endangered Caribbean coral Acropora cervicornis.</title>
        <authorList>
            <person name="Selwyn J.D."/>
            <person name="Vollmer S.V."/>
        </authorList>
    </citation>
    <scope>NUCLEOTIDE SEQUENCE</scope>
    <source>
        <strain evidence="3">K2</strain>
    </source>
</reference>
<protein>
    <recommendedName>
        <fullName evidence="2">BAH domain-containing protein</fullName>
    </recommendedName>
</protein>
<keyword evidence="4" id="KW-1185">Reference proteome</keyword>
<gene>
    <name evidence="3" type="ORF">P5673_005698</name>
</gene>
<dbReference type="EMBL" id="JARQWQ010000009">
    <property type="protein sequence ID" value="KAK2569847.1"/>
    <property type="molecule type" value="Genomic_DNA"/>
</dbReference>
<feature type="compositionally biased region" description="Polar residues" evidence="1">
    <location>
        <begin position="279"/>
        <end position="293"/>
    </location>
</feature>
<feature type="compositionally biased region" description="Basic and acidic residues" evidence="1">
    <location>
        <begin position="307"/>
        <end position="320"/>
    </location>
</feature>
<evidence type="ECO:0000259" key="2">
    <source>
        <dbReference type="PROSITE" id="PS51038"/>
    </source>
</evidence>
<evidence type="ECO:0000313" key="4">
    <source>
        <dbReference type="Proteomes" id="UP001249851"/>
    </source>
</evidence>
<feature type="compositionally biased region" description="Polar residues" evidence="1">
    <location>
        <begin position="178"/>
        <end position="189"/>
    </location>
</feature>
<evidence type="ECO:0000256" key="1">
    <source>
        <dbReference type="SAM" id="MobiDB-lite"/>
    </source>
</evidence>
<feature type="domain" description="BAH" evidence="2">
    <location>
        <begin position="37"/>
        <end position="167"/>
    </location>
</feature>
<reference evidence="3" key="2">
    <citation type="journal article" date="2023" name="Science">
        <title>Genomic signatures of disease resistance in endangered staghorn corals.</title>
        <authorList>
            <person name="Vollmer S.V."/>
            <person name="Selwyn J.D."/>
            <person name="Despard B.A."/>
            <person name="Roesel C.L."/>
        </authorList>
    </citation>
    <scope>NUCLEOTIDE SEQUENCE</scope>
    <source>
        <strain evidence="3">K2</strain>
    </source>
</reference>
<feature type="compositionally biased region" description="Acidic residues" evidence="1">
    <location>
        <begin position="321"/>
        <end position="330"/>
    </location>
</feature>
<feature type="region of interest" description="Disordered" evidence="1">
    <location>
        <begin position="169"/>
        <end position="204"/>
    </location>
</feature>
<name>A0AAD9QYT2_ACRCE</name>
<sequence length="379" mass="42994">MPTRSQKKPTACSFKWIGVGTIENDKISYSECSLYGNLIKSGDDVLIKGEKDECLVGRVQKFYEVEGIKDPNRAVIYWYYTFQELKKCTTKITFEVTDPSRELFLPCADVKDSIVDIDAESILRKCAVLMLRHQDLPPDSLTCDTGQDLFYVRFKFDGEYNFQSVNKRESVSKRRGNESTSVLNNNRTPYCTPRRTSARKQKPVKENGISNVMKTPQTRKTPARRKIAISMNEKNEPPTKASNNVVTKRCIIQVEPLVLNDVVITPSQTKRRASRSIPEESNVTPKRSKLNSQDNKKAKESVLSPRQRFDTCEVLEKVLESDAEEDESDNDSVFHPSDTSGSSDDDNDNDNDDDDDSSHNDDGKDEAEVDNHCELLISH</sequence>
<dbReference type="PROSITE" id="PS51038">
    <property type="entry name" value="BAH"/>
    <property type="match status" value="1"/>
</dbReference>
<organism evidence="3 4">
    <name type="scientific">Acropora cervicornis</name>
    <name type="common">Staghorn coral</name>
    <dbReference type="NCBI Taxonomy" id="6130"/>
    <lineage>
        <taxon>Eukaryota</taxon>
        <taxon>Metazoa</taxon>
        <taxon>Cnidaria</taxon>
        <taxon>Anthozoa</taxon>
        <taxon>Hexacorallia</taxon>
        <taxon>Scleractinia</taxon>
        <taxon>Astrocoeniina</taxon>
        <taxon>Acroporidae</taxon>
        <taxon>Acropora</taxon>
    </lineage>
</organism>
<dbReference type="InterPro" id="IPR001025">
    <property type="entry name" value="BAH_dom"/>
</dbReference>
<comment type="caution">
    <text evidence="3">The sequence shown here is derived from an EMBL/GenBank/DDBJ whole genome shotgun (WGS) entry which is preliminary data.</text>
</comment>